<sequence>MSRGEYERARAHKRRRTAFIALAVAAVLVFGGAGAAFAYYSVLSGNLHDGVDDDLRAALAKTDLVNEPFYLLLMGTDGSDEREASEEFAGDQFRSDSIMLTRIDPVNKKVTLVSLHRDTLVDMGEYGQNKLNAAHAIGGAALAVKTVSELAGVPISHYAEINFDGFKDIVDALGGVEVDVPMTIDDADAGGHLDEGLQTLNGDQALILCRSRHAYEQYGDGDSFRAANQRLVLSAIAKKLLAADVATMAGTVQALSQYVTTDLEISDIVGLAQAMQGLDPSTDIYSAMEPTTSQYINNIWYEINDVDEWKKMMARVDQGLPPTEEDIVDEGSNTVLATTGNGDASAVADAAQAAKQQNAVLVLNGNGTPSAGSVAAERIEALGYEVTSDNADHFDYEQTLVVYDDEGRVADAQAVADALGAGELVLNDGTYDTDGGFVVILGSDW</sequence>
<name>A0A2K2U594_9ACTN</name>
<proteinExistence type="inferred from homology"/>
<evidence type="ECO:0000259" key="3">
    <source>
        <dbReference type="Pfam" id="PF13399"/>
    </source>
</evidence>
<evidence type="ECO:0000256" key="1">
    <source>
        <dbReference type="ARBA" id="ARBA00006068"/>
    </source>
</evidence>
<reference evidence="4 5" key="1">
    <citation type="journal article" date="2018" name="Int. J. Syst. Evol. Microbiol.">
        <title>Rubneribacter badeniensis gen. nov., sp. nov. and Enteroscipio rubneri gen. nov., sp. nov., new members of the Eggerthellaceae isolated from human faeces.</title>
        <authorList>
            <person name="Danylec N."/>
            <person name="Gobl A."/>
            <person name="Stoll D.A."/>
            <person name="Hetzer B."/>
            <person name="Kulling S.E."/>
            <person name="Huch M."/>
        </authorList>
    </citation>
    <scope>NUCLEOTIDE SEQUENCE [LARGE SCALE GENOMIC DNA]</scope>
    <source>
        <strain evidence="4 5">ResAG-85</strain>
    </source>
</reference>
<dbReference type="Gene3D" id="3.40.630.190">
    <property type="entry name" value="LCP protein"/>
    <property type="match status" value="1"/>
</dbReference>
<comment type="similarity">
    <text evidence="1">Belongs to the LytR/CpsA/Psr (LCP) family.</text>
</comment>
<dbReference type="InterPro" id="IPR050922">
    <property type="entry name" value="LytR/CpsA/Psr_CW_biosynth"/>
</dbReference>
<comment type="caution">
    <text evidence="4">The sequence shown here is derived from an EMBL/GenBank/DDBJ whole genome shotgun (WGS) entry which is preliminary data.</text>
</comment>
<dbReference type="Proteomes" id="UP000236488">
    <property type="component" value="Unassembled WGS sequence"/>
</dbReference>
<organism evidence="4 5">
    <name type="scientific">Rubneribacter badeniensis</name>
    <dbReference type="NCBI Taxonomy" id="2070688"/>
    <lineage>
        <taxon>Bacteria</taxon>
        <taxon>Bacillati</taxon>
        <taxon>Actinomycetota</taxon>
        <taxon>Coriobacteriia</taxon>
        <taxon>Eggerthellales</taxon>
        <taxon>Eggerthellaceae</taxon>
        <taxon>Rubneribacter</taxon>
    </lineage>
</organism>
<keyword evidence="5" id="KW-1185">Reference proteome</keyword>
<dbReference type="InterPro" id="IPR004474">
    <property type="entry name" value="LytR_CpsA_psr"/>
</dbReference>
<gene>
    <name evidence="4" type="ORF">C2L80_06385</name>
</gene>
<feature type="domain" description="Cell envelope-related transcriptional attenuator" evidence="2">
    <location>
        <begin position="94"/>
        <end position="240"/>
    </location>
</feature>
<evidence type="ECO:0000313" key="4">
    <source>
        <dbReference type="EMBL" id="PNV65471.1"/>
    </source>
</evidence>
<dbReference type="NCBIfam" id="TIGR00350">
    <property type="entry name" value="lytR_cpsA_psr"/>
    <property type="match status" value="1"/>
</dbReference>
<dbReference type="RefSeq" id="WP_087198605.1">
    <property type="nucleotide sequence ID" value="NZ_PPEL01000029.1"/>
</dbReference>
<protein>
    <submittedName>
        <fullName evidence="4">LytR family transcriptional regulator</fullName>
    </submittedName>
</protein>
<feature type="domain" description="LytR/CpsA/Psr regulator C-terminal" evidence="3">
    <location>
        <begin position="360"/>
        <end position="445"/>
    </location>
</feature>
<dbReference type="PANTHER" id="PTHR33392">
    <property type="entry name" value="POLYISOPRENYL-TEICHOIC ACID--PEPTIDOGLYCAN TEICHOIC ACID TRANSFERASE TAGU"/>
    <property type="match status" value="1"/>
</dbReference>
<evidence type="ECO:0000313" key="5">
    <source>
        <dbReference type="Proteomes" id="UP000236488"/>
    </source>
</evidence>
<dbReference type="Pfam" id="PF03816">
    <property type="entry name" value="LytR_cpsA_psr"/>
    <property type="match status" value="1"/>
</dbReference>
<dbReference type="InterPro" id="IPR027381">
    <property type="entry name" value="LytR/CpsA/Psr_C"/>
</dbReference>
<accession>A0A2K2U594</accession>
<dbReference type="Gene3D" id="3.30.70.2390">
    <property type="match status" value="1"/>
</dbReference>
<evidence type="ECO:0000259" key="2">
    <source>
        <dbReference type="Pfam" id="PF03816"/>
    </source>
</evidence>
<dbReference type="AlphaFoldDB" id="A0A2K2U594"/>
<dbReference type="PANTHER" id="PTHR33392:SF6">
    <property type="entry name" value="POLYISOPRENYL-TEICHOIC ACID--PEPTIDOGLYCAN TEICHOIC ACID TRANSFERASE TAGU"/>
    <property type="match status" value="1"/>
</dbReference>
<dbReference type="Pfam" id="PF13399">
    <property type="entry name" value="LytR_C"/>
    <property type="match status" value="1"/>
</dbReference>
<dbReference type="EMBL" id="PPEL01000029">
    <property type="protein sequence ID" value="PNV65471.1"/>
    <property type="molecule type" value="Genomic_DNA"/>
</dbReference>